<dbReference type="EMBL" id="BSRI01000002">
    <property type="protein sequence ID" value="GLV56473.1"/>
    <property type="molecule type" value="Genomic_DNA"/>
</dbReference>
<gene>
    <name evidence="1" type="ORF">KDH_33140</name>
</gene>
<dbReference type="Proteomes" id="UP001344906">
    <property type="component" value="Unassembled WGS sequence"/>
</dbReference>
<protein>
    <submittedName>
        <fullName evidence="1">Uncharacterized protein</fullName>
    </submittedName>
</protein>
<keyword evidence="2" id="KW-1185">Reference proteome</keyword>
<evidence type="ECO:0000313" key="1">
    <source>
        <dbReference type="EMBL" id="GLV56473.1"/>
    </source>
</evidence>
<sequence length="46" mass="5386">MHLIGEISRFRTQSLHRRRSNCNNRYASLMQTLQEMGEGLIQAPQL</sequence>
<reference evidence="1 2" key="1">
    <citation type="submission" date="2023-02" db="EMBL/GenBank/DDBJ databases">
        <title>Dictyobacter halimunensis sp. nov., a new member of the class Ktedonobacteria from forest soil in a geothermal area.</title>
        <authorList>
            <person name="Rachmania M.K."/>
            <person name="Ningsih F."/>
            <person name="Sakai Y."/>
            <person name="Yabe S."/>
            <person name="Yokota A."/>
            <person name="Sjamsuridzal W."/>
        </authorList>
    </citation>
    <scope>NUCLEOTIDE SEQUENCE [LARGE SCALE GENOMIC DNA]</scope>
    <source>
        <strain evidence="1 2">S3.2.2.5</strain>
    </source>
</reference>
<accession>A0ABQ6FT64</accession>
<organism evidence="1 2">
    <name type="scientific">Dictyobacter halimunensis</name>
    <dbReference type="NCBI Taxonomy" id="3026934"/>
    <lineage>
        <taxon>Bacteria</taxon>
        <taxon>Bacillati</taxon>
        <taxon>Chloroflexota</taxon>
        <taxon>Ktedonobacteria</taxon>
        <taxon>Ktedonobacterales</taxon>
        <taxon>Dictyobacteraceae</taxon>
        <taxon>Dictyobacter</taxon>
    </lineage>
</organism>
<name>A0ABQ6FT64_9CHLR</name>
<comment type="caution">
    <text evidence="1">The sequence shown here is derived from an EMBL/GenBank/DDBJ whole genome shotgun (WGS) entry which is preliminary data.</text>
</comment>
<evidence type="ECO:0000313" key="2">
    <source>
        <dbReference type="Proteomes" id="UP001344906"/>
    </source>
</evidence>
<proteinExistence type="predicted"/>